<accession>K7QWB8</accession>
<evidence type="ECO:0000256" key="1">
    <source>
        <dbReference type="ARBA" id="ARBA00001966"/>
    </source>
</evidence>
<dbReference type="NCBIfam" id="TIGR04053">
    <property type="entry name" value="TIGR04053 family radical SAM/SPASM domain-containing protein"/>
    <property type="match status" value="1"/>
</dbReference>
<keyword evidence="5" id="KW-0408">Iron</keyword>
<dbReference type="HOGENOM" id="CLU_009273_4_0_0"/>
<dbReference type="CDD" id="cd01335">
    <property type="entry name" value="Radical_SAM"/>
    <property type="match status" value="1"/>
</dbReference>
<evidence type="ECO:0000256" key="5">
    <source>
        <dbReference type="ARBA" id="ARBA00023004"/>
    </source>
</evidence>
<keyword evidence="9" id="KW-1185">Reference proteome</keyword>
<dbReference type="InterPro" id="IPR058240">
    <property type="entry name" value="rSAM_sf"/>
</dbReference>
<keyword evidence="4" id="KW-0479">Metal-binding</keyword>
<gene>
    <name evidence="8" type="ORF">Theos_1995</name>
</gene>
<dbReference type="Gene3D" id="3.20.20.70">
    <property type="entry name" value="Aldolase class I"/>
    <property type="match status" value="1"/>
</dbReference>
<dbReference type="InterPro" id="IPR017200">
    <property type="entry name" value="PqqE-like"/>
</dbReference>
<keyword evidence="2" id="KW-0004">4Fe-4S</keyword>
<dbReference type="InterPro" id="IPR006638">
    <property type="entry name" value="Elp3/MiaA/NifB-like_rSAM"/>
</dbReference>
<dbReference type="PANTHER" id="PTHR11228">
    <property type="entry name" value="RADICAL SAM DOMAIN PROTEIN"/>
    <property type="match status" value="1"/>
</dbReference>
<name>K7QWB8_THEOS</name>
<dbReference type="AlphaFoldDB" id="K7QWB8"/>
<dbReference type="GO" id="GO:0046872">
    <property type="term" value="F:metal ion binding"/>
    <property type="evidence" value="ECO:0007669"/>
    <property type="project" value="UniProtKB-KW"/>
</dbReference>
<evidence type="ECO:0000256" key="4">
    <source>
        <dbReference type="ARBA" id="ARBA00022723"/>
    </source>
</evidence>
<proteinExistence type="predicted"/>
<dbReference type="PANTHER" id="PTHR11228:SF34">
    <property type="entry name" value="TUNGSTEN-CONTAINING ALDEHYDE FERREDOXIN OXIDOREDUCTASE COFACTOR MODIFYING PROTEIN"/>
    <property type="match status" value="1"/>
</dbReference>
<dbReference type="EMBL" id="CP003249">
    <property type="protein sequence ID" value="AFV76996.1"/>
    <property type="molecule type" value="Genomic_DNA"/>
</dbReference>
<dbReference type="PROSITE" id="PS51918">
    <property type="entry name" value="RADICAL_SAM"/>
    <property type="match status" value="1"/>
</dbReference>
<dbReference type="RefSeq" id="WP_016330174.1">
    <property type="nucleotide sequence ID" value="NC_019386.1"/>
</dbReference>
<organism evidence="8 9">
    <name type="scientific">Thermus oshimai JL-2</name>
    <dbReference type="NCBI Taxonomy" id="751945"/>
    <lineage>
        <taxon>Bacteria</taxon>
        <taxon>Thermotogati</taxon>
        <taxon>Deinococcota</taxon>
        <taxon>Deinococci</taxon>
        <taxon>Thermales</taxon>
        <taxon>Thermaceae</taxon>
        <taxon>Thermus</taxon>
    </lineage>
</organism>
<dbReference type="SUPFAM" id="SSF102114">
    <property type="entry name" value="Radical SAM enzymes"/>
    <property type="match status" value="1"/>
</dbReference>
<evidence type="ECO:0000259" key="7">
    <source>
        <dbReference type="PROSITE" id="PS51918"/>
    </source>
</evidence>
<comment type="cofactor">
    <cofactor evidence="1">
        <name>[4Fe-4S] cluster</name>
        <dbReference type="ChEBI" id="CHEBI:49883"/>
    </cofactor>
</comment>
<dbReference type="InterPro" id="IPR007197">
    <property type="entry name" value="rSAM"/>
</dbReference>
<dbReference type="STRING" id="751945.Theos_1995"/>
<evidence type="ECO:0000256" key="3">
    <source>
        <dbReference type="ARBA" id="ARBA00022691"/>
    </source>
</evidence>
<dbReference type="GO" id="GO:0051539">
    <property type="term" value="F:4 iron, 4 sulfur cluster binding"/>
    <property type="evidence" value="ECO:0007669"/>
    <property type="project" value="UniProtKB-KW"/>
</dbReference>
<dbReference type="eggNOG" id="COG0535">
    <property type="taxonomic scope" value="Bacteria"/>
</dbReference>
<dbReference type="KEGG" id="tos:Theos_1995"/>
<evidence type="ECO:0000256" key="6">
    <source>
        <dbReference type="ARBA" id="ARBA00023014"/>
    </source>
</evidence>
<dbReference type="CDD" id="cd21123">
    <property type="entry name" value="SPASM_MftC-like"/>
    <property type="match status" value="1"/>
</dbReference>
<keyword evidence="6" id="KW-0411">Iron-sulfur</keyword>
<dbReference type="OrthoDB" id="9782387at2"/>
<protein>
    <submittedName>
        <fullName evidence="8">Radical SAM protein, BA_1875 family</fullName>
    </submittedName>
</protein>
<reference evidence="8 9" key="1">
    <citation type="journal article" date="2013" name="Genome Announc.">
        <title>Whole Genome Sequencing of Thermus oshimai JL-2 and Thermus thermophilus JL-18, Incomplete Denitrifiers from the United States Great Basin.</title>
        <authorList>
            <person name="Murugapiran S.K."/>
            <person name="Huntemann M."/>
            <person name="Wei C.L."/>
            <person name="Han J."/>
            <person name="Detter J.C."/>
            <person name="Han C.S."/>
            <person name="Erkkila T.H."/>
            <person name="Teshima H."/>
            <person name="Chen A."/>
            <person name="Kyrpides N."/>
            <person name="Mavrommatis K."/>
            <person name="Markowitz V."/>
            <person name="Szeto E."/>
            <person name="Ivanova N."/>
            <person name="Pagani I."/>
            <person name="Lam J."/>
            <person name="McDonald A.I."/>
            <person name="Dodsworth J.A."/>
            <person name="Pati A."/>
            <person name="Goodwin L."/>
            <person name="Peters L."/>
            <person name="Pitluck S."/>
            <person name="Woyke T."/>
            <person name="Hedlund B.P."/>
        </authorList>
    </citation>
    <scope>NUCLEOTIDE SEQUENCE</scope>
    <source>
        <strain evidence="8 9">JL-2</strain>
    </source>
</reference>
<dbReference type="Pfam" id="PF04055">
    <property type="entry name" value="Radical_SAM"/>
    <property type="match status" value="1"/>
</dbReference>
<evidence type="ECO:0000313" key="8">
    <source>
        <dbReference type="EMBL" id="AFV76996.1"/>
    </source>
</evidence>
<dbReference type="PIRSF" id="PIRSF037420">
    <property type="entry name" value="PQQ_syn_pqqE"/>
    <property type="match status" value="1"/>
</dbReference>
<dbReference type="GO" id="GO:0003824">
    <property type="term" value="F:catalytic activity"/>
    <property type="evidence" value="ECO:0007669"/>
    <property type="project" value="InterPro"/>
</dbReference>
<dbReference type="Proteomes" id="UP000000211">
    <property type="component" value="Chromosome"/>
</dbReference>
<sequence>MKPDLHRFPLLVAWEMTRACLLACRHCRASAEPHPLPGELSTEEGLALLRELATYTPKPILLPTGGDPLARPDLFLLLEEAQRLGLKVGITPAVTPRLTREVVARFKELGVHQMAISLDGASPETHDGFRGVPGTFALALEALDWAREMGLMTQVNTTVSRLTVGELPGIAEILKAKGVATWEVFFLVPVGRGALLQSLSPEEYEEVMHLLYELSRRYPFKVRTTEGPMFRRVVLQRRAKEGEEDGALVGAGRGVHLSDGLGFVFVSSTGEVYPSGFLPLSAGNVRERPLLEIYRQSPLFLALRDKTRLKGKCGLCEYKEICGGSRARAFAETGDYLAADPRCAYTPRTNAPGPAPLHG</sequence>
<dbReference type="SMART" id="SM00729">
    <property type="entry name" value="Elp3"/>
    <property type="match status" value="1"/>
</dbReference>
<dbReference type="InterPro" id="IPR013785">
    <property type="entry name" value="Aldolase_TIM"/>
</dbReference>
<feature type="domain" description="Radical SAM core" evidence="7">
    <location>
        <begin position="6"/>
        <end position="217"/>
    </location>
</feature>
<dbReference type="InterPro" id="IPR050377">
    <property type="entry name" value="Radical_SAM_PqqE_MftC-like"/>
</dbReference>
<evidence type="ECO:0000256" key="2">
    <source>
        <dbReference type="ARBA" id="ARBA00022485"/>
    </source>
</evidence>
<dbReference type="PATRIC" id="fig|751945.3.peg.1944"/>
<dbReference type="SFLD" id="SFLDG01067">
    <property type="entry name" value="SPASM/twitch_domain_containing"/>
    <property type="match status" value="1"/>
</dbReference>
<evidence type="ECO:0000313" key="9">
    <source>
        <dbReference type="Proteomes" id="UP000000211"/>
    </source>
</evidence>
<dbReference type="SFLD" id="SFLDS00029">
    <property type="entry name" value="Radical_SAM"/>
    <property type="match status" value="1"/>
</dbReference>
<keyword evidence="3" id="KW-0949">S-adenosyl-L-methionine</keyword>
<dbReference type="SFLD" id="SFLDG01386">
    <property type="entry name" value="main_SPASM_domain-containing"/>
    <property type="match status" value="1"/>
</dbReference>